<evidence type="ECO:0000313" key="1">
    <source>
        <dbReference type="EMBL" id="OMJ91571.1"/>
    </source>
</evidence>
<keyword evidence="2" id="KW-1185">Reference proteome</keyword>
<comment type="caution">
    <text evidence="1">The sequence shown here is derived from an EMBL/GenBank/DDBJ whole genome shotgun (WGS) entry which is preliminary data.</text>
</comment>
<dbReference type="EMBL" id="MPUH01000078">
    <property type="protein sequence ID" value="OMJ91571.1"/>
    <property type="molecule type" value="Genomic_DNA"/>
</dbReference>
<sequence>MEAEEQGIWGEDIADALFAGVDLSNLSNDLVVSSLLESPEYIEELLAGKTFPMTRNQVINLFQEYETEKLIPKEFTIKNLSEGSYTIDQVTEMLNNTFVRMLQHE</sequence>
<proteinExistence type="predicted"/>
<dbReference type="Proteomes" id="UP000187209">
    <property type="component" value="Unassembled WGS sequence"/>
</dbReference>
<organism evidence="1 2">
    <name type="scientific">Stentor coeruleus</name>
    <dbReference type="NCBI Taxonomy" id="5963"/>
    <lineage>
        <taxon>Eukaryota</taxon>
        <taxon>Sar</taxon>
        <taxon>Alveolata</taxon>
        <taxon>Ciliophora</taxon>
        <taxon>Postciliodesmatophora</taxon>
        <taxon>Heterotrichea</taxon>
        <taxon>Heterotrichida</taxon>
        <taxon>Stentoridae</taxon>
        <taxon>Stentor</taxon>
    </lineage>
</organism>
<accession>A0A1R2CRF0</accession>
<gene>
    <name evidence="1" type="ORF">SteCoe_5823</name>
</gene>
<evidence type="ECO:0000313" key="2">
    <source>
        <dbReference type="Proteomes" id="UP000187209"/>
    </source>
</evidence>
<reference evidence="1 2" key="1">
    <citation type="submission" date="2016-11" db="EMBL/GenBank/DDBJ databases">
        <title>The macronuclear genome of Stentor coeruleus: a giant cell with tiny introns.</title>
        <authorList>
            <person name="Slabodnick M."/>
            <person name="Ruby J.G."/>
            <person name="Reiff S.B."/>
            <person name="Swart E.C."/>
            <person name="Gosai S."/>
            <person name="Prabakaran S."/>
            <person name="Witkowska E."/>
            <person name="Larue G.E."/>
            <person name="Fisher S."/>
            <person name="Freeman R.M."/>
            <person name="Gunawardena J."/>
            <person name="Chu W."/>
            <person name="Stover N.A."/>
            <person name="Gregory B.D."/>
            <person name="Nowacki M."/>
            <person name="Derisi J."/>
            <person name="Roy S.W."/>
            <person name="Marshall W.F."/>
            <person name="Sood P."/>
        </authorList>
    </citation>
    <scope>NUCLEOTIDE SEQUENCE [LARGE SCALE GENOMIC DNA]</scope>
    <source>
        <strain evidence="1">WM001</strain>
    </source>
</reference>
<protein>
    <submittedName>
        <fullName evidence="1">Uncharacterized protein</fullName>
    </submittedName>
</protein>
<name>A0A1R2CRF0_9CILI</name>
<dbReference type="AlphaFoldDB" id="A0A1R2CRF0"/>